<evidence type="ECO:0000256" key="2">
    <source>
        <dbReference type="ARBA" id="ARBA00022475"/>
    </source>
</evidence>
<dbReference type="PANTHER" id="PTHR47371">
    <property type="entry name" value="LIPOTEICHOIC ACID SYNTHASE"/>
    <property type="match status" value="1"/>
</dbReference>
<comment type="caution">
    <text evidence="7">The sequence shown here is derived from an EMBL/GenBank/DDBJ whole genome shotgun (WGS) entry which is preliminary data.</text>
</comment>
<dbReference type="Gene3D" id="3.30.1120.170">
    <property type="match status" value="1"/>
</dbReference>
<feature type="domain" description="Sulfatase N-terminal" evidence="6">
    <location>
        <begin position="2"/>
        <end position="90"/>
    </location>
</feature>
<evidence type="ECO:0000259" key="6">
    <source>
        <dbReference type="Pfam" id="PF00884"/>
    </source>
</evidence>
<dbReference type="OrthoDB" id="5901192at2"/>
<dbReference type="GO" id="GO:0005886">
    <property type="term" value="C:plasma membrane"/>
    <property type="evidence" value="ECO:0007669"/>
    <property type="project" value="UniProtKB-SubCell"/>
</dbReference>
<dbReference type="InterPro" id="IPR017850">
    <property type="entry name" value="Alkaline_phosphatase_core_sf"/>
</dbReference>
<dbReference type="RefSeq" id="WP_021067730.1">
    <property type="nucleotide sequence ID" value="NZ_ATCL01000020.1"/>
</dbReference>
<sequence length="176" mass="19490">LGLFIDELKANGMWDDTIFVVYGDHYGISTNHNDAMADLLGKDELTPYDVAKLQSVPFAVHLPGQDKGEVHETIGSHVDMKPTILHLLGIDTSDTVGFGNDLLSEDRTSRAIFRDGTVITDEYVWTQSTCYDASSGEVVEDVSLCGPDSAEAEKILQMNDDLIYSDLLRFKEQTEQ</sequence>
<keyword evidence="2" id="KW-1003">Cell membrane</keyword>
<evidence type="ECO:0000256" key="4">
    <source>
        <dbReference type="ARBA" id="ARBA00022989"/>
    </source>
</evidence>
<dbReference type="PANTHER" id="PTHR47371:SF1">
    <property type="entry name" value="LIPOTEICHOIC ACID SYNTHASE-LIKE YQGS"/>
    <property type="match status" value="1"/>
</dbReference>
<dbReference type="eggNOG" id="COG1368">
    <property type="taxonomic scope" value="Bacteria"/>
</dbReference>
<dbReference type="Proteomes" id="UP000016464">
    <property type="component" value="Unassembled WGS sequence"/>
</dbReference>
<organism evidence="7 8">
    <name type="scientific">Exiguobacterium chiriqhucha RW-2</name>
    <dbReference type="NCBI Taxonomy" id="1345023"/>
    <lineage>
        <taxon>Bacteria</taxon>
        <taxon>Bacillati</taxon>
        <taxon>Bacillota</taxon>
        <taxon>Bacilli</taxon>
        <taxon>Bacillales</taxon>
        <taxon>Bacillales Family XII. Incertae Sedis</taxon>
        <taxon>Exiguobacterium</taxon>
    </lineage>
</organism>
<dbReference type="EMBL" id="ATCL01000020">
    <property type="protein sequence ID" value="ERG67099.1"/>
    <property type="molecule type" value="Genomic_DNA"/>
</dbReference>
<dbReference type="AlphaFoldDB" id="U1LWR1"/>
<name>U1LWR1_9BACL</name>
<evidence type="ECO:0000313" key="7">
    <source>
        <dbReference type="EMBL" id="ERG67099.1"/>
    </source>
</evidence>
<keyword evidence="4" id="KW-1133">Transmembrane helix</keyword>
<evidence type="ECO:0000256" key="5">
    <source>
        <dbReference type="ARBA" id="ARBA00023136"/>
    </source>
</evidence>
<gene>
    <name evidence="7" type="ORF">M467_07370</name>
</gene>
<keyword evidence="5" id="KW-0472">Membrane</keyword>
<evidence type="ECO:0000256" key="3">
    <source>
        <dbReference type="ARBA" id="ARBA00022692"/>
    </source>
</evidence>
<dbReference type="InterPro" id="IPR000917">
    <property type="entry name" value="Sulfatase_N"/>
</dbReference>
<reference evidence="7 8" key="1">
    <citation type="journal article" date="2013" name="Genome Announc.">
        <title>Draft Genome Sequence of Exiguobacterium pavilionensis Strain RW-2, with Wide Thermal, Salinity, and pH Tolerance, Isolated from Modern Freshwater Microbialites.</title>
        <authorList>
            <person name="White R.A.III."/>
            <person name="Grassa C.J."/>
            <person name="Suttle C.A."/>
        </authorList>
    </citation>
    <scope>NUCLEOTIDE SEQUENCE [LARGE SCALE GENOMIC DNA]</scope>
    <source>
        <strain evidence="7 8">RW-2</strain>
    </source>
</reference>
<dbReference type="Pfam" id="PF00884">
    <property type="entry name" value="Sulfatase"/>
    <property type="match status" value="1"/>
</dbReference>
<feature type="non-terminal residue" evidence="7">
    <location>
        <position position="1"/>
    </location>
</feature>
<keyword evidence="3" id="KW-0812">Transmembrane</keyword>
<dbReference type="PATRIC" id="fig|1345023.5.peg.2573"/>
<keyword evidence="8" id="KW-1185">Reference proteome</keyword>
<dbReference type="SUPFAM" id="SSF53649">
    <property type="entry name" value="Alkaline phosphatase-like"/>
    <property type="match status" value="1"/>
</dbReference>
<proteinExistence type="predicted"/>
<protein>
    <recommendedName>
        <fullName evidence="6">Sulfatase N-terminal domain-containing protein</fullName>
    </recommendedName>
</protein>
<accession>U1LWR1</accession>
<comment type="subcellular location">
    <subcellularLocation>
        <location evidence="1">Cell membrane</location>
        <topology evidence="1">Multi-pass membrane protein</topology>
    </subcellularLocation>
</comment>
<evidence type="ECO:0000313" key="8">
    <source>
        <dbReference type="Proteomes" id="UP000016464"/>
    </source>
</evidence>
<dbReference type="InterPro" id="IPR050448">
    <property type="entry name" value="OpgB/LTA_synthase_biosynth"/>
</dbReference>
<evidence type="ECO:0000256" key="1">
    <source>
        <dbReference type="ARBA" id="ARBA00004651"/>
    </source>
</evidence>